<keyword evidence="4 9" id="KW-0802">TPR repeat</keyword>
<protein>
    <recommendedName>
        <fullName evidence="8">Lipoprotein NlpI</fullName>
    </recommendedName>
</protein>
<proteinExistence type="predicted"/>
<evidence type="ECO:0000256" key="5">
    <source>
        <dbReference type="ARBA" id="ARBA00023136"/>
    </source>
</evidence>
<accession>A0ABT5FBY5</accession>
<dbReference type="PANTHER" id="PTHR44858">
    <property type="entry name" value="TETRATRICOPEPTIDE REPEAT PROTEIN 6"/>
    <property type="match status" value="1"/>
</dbReference>
<evidence type="ECO:0000256" key="8">
    <source>
        <dbReference type="PIRNR" id="PIRNR004654"/>
    </source>
</evidence>
<dbReference type="Pfam" id="PF13181">
    <property type="entry name" value="TPR_8"/>
    <property type="match status" value="2"/>
</dbReference>
<dbReference type="InterPro" id="IPR023605">
    <property type="entry name" value="Lipoprotein_NlpI"/>
</dbReference>
<keyword evidence="5 8" id="KW-0472">Membrane</keyword>
<dbReference type="SMART" id="SM00028">
    <property type="entry name" value="TPR"/>
    <property type="match status" value="4"/>
</dbReference>
<comment type="subunit">
    <text evidence="8">Homodimer.</text>
</comment>
<comment type="caution">
    <text evidence="11">The sequence shown here is derived from an EMBL/GenBank/DDBJ whole genome shotgun (WGS) entry which is preliminary data.</text>
</comment>
<evidence type="ECO:0000256" key="1">
    <source>
        <dbReference type="ARBA" id="ARBA00022475"/>
    </source>
</evidence>
<evidence type="ECO:0000256" key="2">
    <source>
        <dbReference type="ARBA" id="ARBA00022729"/>
    </source>
</evidence>
<keyword evidence="12" id="KW-1185">Reference proteome</keyword>
<evidence type="ECO:0000256" key="10">
    <source>
        <dbReference type="SAM" id="SignalP"/>
    </source>
</evidence>
<evidence type="ECO:0000256" key="9">
    <source>
        <dbReference type="PROSITE-ProRule" id="PRU00339"/>
    </source>
</evidence>
<dbReference type="PROSITE" id="PS50005">
    <property type="entry name" value="TPR"/>
    <property type="match status" value="1"/>
</dbReference>
<keyword evidence="2 10" id="KW-0732">Signal</keyword>
<dbReference type="PROSITE" id="PS51257">
    <property type="entry name" value="PROKAR_LIPOPROTEIN"/>
    <property type="match status" value="1"/>
</dbReference>
<evidence type="ECO:0000313" key="11">
    <source>
        <dbReference type="EMBL" id="MDC2888452.1"/>
    </source>
</evidence>
<keyword evidence="1 8" id="KW-1003">Cell membrane</keyword>
<evidence type="ECO:0000256" key="7">
    <source>
        <dbReference type="ARBA" id="ARBA00023288"/>
    </source>
</evidence>
<dbReference type="Gene3D" id="1.25.40.10">
    <property type="entry name" value="Tetratricopeptide repeat domain"/>
    <property type="match status" value="1"/>
</dbReference>
<keyword evidence="7 11" id="KW-0449">Lipoprotein</keyword>
<feature type="chain" id="PRO_5045407352" description="Lipoprotein NlpI" evidence="10">
    <location>
        <begin position="22"/>
        <end position="306"/>
    </location>
</feature>
<evidence type="ECO:0000256" key="6">
    <source>
        <dbReference type="ARBA" id="ARBA00023139"/>
    </source>
</evidence>
<dbReference type="PIRSF" id="PIRSF004654">
    <property type="entry name" value="NlpI"/>
    <property type="match status" value="1"/>
</dbReference>
<evidence type="ECO:0000256" key="4">
    <source>
        <dbReference type="ARBA" id="ARBA00022803"/>
    </source>
</evidence>
<organism evidence="11 12">
    <name type="scientific">Psychrosphaera algicola</name>
    <dbReference type="NCBI Taxonomy" id="3023714"/>
    <lineage>
        <taxon>Bacteria</taxon>
        <taxon>Pseudomonadati</taxon>
        <taxon>Pseudomonadota</taxon>
        <taxon>Gammaproteobacteria</taxon>
        <taxon>Alteromonadales</taxon>
        <taxon>Pseudoalteromonadaceae</taxon>
        <taxon>Psychrosphaera</taxon>
    </lineage>
</organism>
<dbReference type="SUPFAM" id="SSF48452">
    <property type="entry name" value="TPR-like"/>
    <property type="match status" value="1"/>
</dbReference>
<reference evidence="11 12" key="1">
    <citation type="submission" date="2023-01" db="EMBL/GenBank/DDBJ databases">
        <title>Psychrosphaera sp. nov., isolated from marine algae.</title>
        <authorList>
            <person name="Bayburt H."/>
            <person name="Choi B.J."/>
            <person name="Kim J.M."/>
            <person name="Choi D.G."/>
            <person name="Jeon C.O."/>
        </authorList>
    </citation>
    <scope>NUCLEOTIDE SEQUENCE [LARGE SCALE GENOMIC DNA]</scope>
    <source>
        <strain evidence="11 12">G1-22</strain>
    </source>
</reference>
<dbReference type="EMBL" id="JAQOMS010000002">
    <property type="protein sequence ID" value="MDC2888452.1"/>
    <property type="molecule type" value="Genomic_DNA"/>
</dbReference>
<gene>
    <name evidence="11" type="primary">nlpI</name>
    <name evidence="11" type="ORF">PN838_06385</name>
</gene>
<evidence type="ECO:0000313" key="12">
    <source>
        <dbReference type="Proteomes" id="UP001528411"/>
    </source>
</evidence>
<keyword evidence="6" id="KW-0564">Palmitate</keyword>
<dbReference type="RefSeq" id="WP_272180068.1">
    <property type="nucleotide sequence ID" value="NZ_JAQOMS010000002.1"/>
</dbReference>
<dbReference type="InterPro" id="IPR011990">
    <property type="entry name" value="TPR-like_helical_dom_sf"/>
</dbReference>
<dbReference type="NCBIfam" id="NF008391">
    <property type="entry name" value="PRK11189.1"/>
    <property type="match status" value="1"/>
</dbReference>
<evidence type="ECO:0000256" key="3">
    <source>
        <dbReference type="ARBA" id="ARBA00022737"/>
    </source>
</evidence>
<comment type="function">
    <text evidence="8">May be involved in cell division.</text>
</comment>
<dbReference type="PANTHER" id="PTHR44858:SF1">
    <property type="entry name" value="UDP-N-ACETYLGLUCOSAMINE--PEPTIDE N-ACETYLGLUCOSAMINYLTRANSFERASE SPINDLY-RELATED"/>
    <property type="match status" value="1"/>
</dbReference>
<sequence length="306" mass="35661">MKLLFSLVVISASLLSGCATKSVEQNSRPHFVNNAVITEPLEIDYQSELAVAKLSQLINHVKLDNDKMAQMLYDRGVIFDSMGLRTLAQLDFRRALEYKPAFADAYNFIGIHMTLIGQFSQAFEIFDNVLEIEPEHSYVYLNRGIALYYFGKNELAVDDLETFLMRQPNDPYRAMWLYLAEYEINPEDARLRLIYNASMIDKNKWSYQLIDLFLGDIDEKQFIENMSRSLQSPRELVDRLCEGYFYLAKLKLQQGDEETAKNYFRLALSTNVFEFVEHKYAKLELAKLYEKAKQRYNPANQLPVKN</sequence>
<dbReference type="InterPro" id="IPR019734">
    <property type="entry name" value="TPR_rpt"/>
</dbReference>
<dbReference type="InterPro" id="IPR050498">
    <property type="entry name" value="Ycf3"/>
</dbReference>
<name>A0ABT5FBY5_9GAMM</name>
<feature type="signal peptide" evidence="10">
    <location>
        <begin position="1"/>
        <end position="21"/>
    </location>
</feature>
<feature type="repeat" description="TPR" evidence="9">
    <location>
        <begin position="103"/>
        <end position="136"/>
    </location>
</feature>
<dbReference type="Proteomes" id="UP001528411">
    <property type="component" value="Unassembled WGS sequence"/>
</dbReference>
<comment type="subcellular location">
    <subcellularLocation>
        <location evidence="8">Cell membrane</location>
    </subcellularLocation>
</comment>
<keyword evidence="3" id="KW-0677">Repeat</keyword>